<organism evidence="2 3">
    <name type="scientific">Alicyclobacillus hesperidum</name>
    <dbReference type="NCBI Taxonomy" id="89784"/>
    <lineage>
        <taxon>Bacteria</taxon>
        <taxon>Bacillati</taxon>
        <taxon>Bacillota</taxon>
        <taxon>Bacilli</taxon>
        <taxon>Bacillales</taxon>
        <taxon>Alicyclobacillaceae</taxon>
        <taxon>Alicyclobacillus</taxon>
    </lineage>
</organism>
<keyword evidence="1" id="KW-0812">Transmembrane</keyword>
<evidence type="ECO:0000256" key="1">
    <source>
        <dbReference type="SAM" id="Phobius"/>
    </source>
</evidence>
<sequence length="38" mass="4332">MFGTIAAIVLITAGMITFNRYVKKQTERLEEKIQSMKA</sequence>
<dbReference type="EMBL" id="FNOJ01000001">
    <property type="protein sequence ID" value="SDW04756.1"/>
    <property type="molecule type" value="Genomic_DNA"/>
</dbReference>
<name>A0A1H2QC67_9BACL</name>
<evidence type="ECO:0000313" key="2">
    <source>
        <dbReference type="EMBL" id="SDW04756.1"/>
    </source>
</evidence>
<protein>
    <submittedName>
        <fullName evidence="2">Uncharacterized protein</fullName>
    </submittedName>
</protein>
<keyword evidence="1" id="KW-0472">Membrane</keyword>
<evidence type="ECO:0000313" key="3">
    <source>
        <dbReference type="Proteomes" id="UP000182589"/>
    </source>
</evidence>
<gene>
    <name evidence="2" type="ORF">SAMN04489725_101195</name>
</gene>
<keyword evidence="1" id="KW-1133">Transmembrane helix</keyword>
<dbReference type="AlphaFoldDB" id="A0A1H2QC67"/>
<dbReference type="Proteomes" id="UP000182589">
    <property type="component" value="Unassembled WGS sequence"/>
</dbReference>
<proteinExistence type="predicted"/>
<accession>A0A1H2QC67</accession>
<reference evidence="3" key="1">
    <citation type="submission" date="2016-10" db="EMBL/GenBank/DDBJ databases">
        <authorList>
            <person name="Varghese N."/>
        </authorList>
    </citation>
    <scope>NUCLEOTIDE SEQUENCE [LARGE SCALE GENOMIC DNA]</scope>
    <source>
        <strain evidence="3">DSM 12489</strain>
    </source>
</reference>
<keyword evidence="3" id="KW-1185">Reference proteome</keyword>
<feature type="transmembrane region" description="Helical" evidence="1">
    <location>
        <begin position="6"/>
        <end position="22"/>
    </location>
</feature>